<feature type="compositionally biased region" description="Polar residues" evidence="1">
    <location>
        <begin position="103"/>
        <end position="118"/>
    </location>
</feature>
<protein>
    <submittedName>
        <fullName evidence="2">Uncharacterized protein</fullName>
    </submittedName>
</protein>
<name>A0AA41S2C1_PAPNU</name>
<dbReference type="Proteomes" id="UP001177140">
    <property type="component" value="Unassembled WGS sequence"/>
</dbReference>
<evidence type="ECO:0000313" key="3">
    <source>
        <dbReference type="Proteomes" id="UP001177140"/>
    </source>
</evidence>
<comment type="caution">
    <text evidence="2">The sequence shown here is derived from an EMBL/GenBank/DDBJ whole genome shotgun (WGS) entry which is preliminary data.</text>
</comment>
<proteinExistence type="predicted"/>
<feature type="compositionally biased region" description="Low complexity" evidence="1">
    <location>
        <begin position="88"/>
        <end position="102"/>
    </location>
</feature>
<evidence type="ECO:0000313" key="2">
    <source>
        <dbReference type="EMBL" id="MCL7027415.1"/>
    </source>
</evidence>
<feature type="compositionally biased region" description="Polar residues" evidence="1">
    <location>
        <begin position="245"/>
        <end position="255"/>
    </location>
</feature>
<feature type="region of interest" description="Disordered" evidence="1">
    <location>
        <begin position="88"/>
        <end position="118"/>
    </location>
</feature>
<keyword evidence="3" id="KW-1185">Reference proteome</keyword>
<dbReference type="EMBL" id="JAJJMA010067949">
    <property type="protein sequence ID" value="MCL7027415.1"/>
    <property type="molecule type" value="Genomic_DNA"/>
</dbReference>
<gene>
    <name evidence="2" type="ORF">MKW94_020797</name>
</gene>
<accession>A0AA41S2C1</accession>
<dbReference type="AlphaFoldDB" id="A0AA41S2C1"/>
<feature type="region of interest" description="Disordered" evidence="1">
    <location>
        <begin position="231"/>
        <end position="268"/>
    </location>
</feature>
<reference evidence="2" key="1">
    <citation type="submission" date="2022-03" db="EMBL/GenBank/DDBJ databases">
        <title>A functionally conserved STORR gene fusion in Papaver species that diverged 16.8 million years ago.</title>
        <authorList>
            <person name="Catania T."/>
        </authorList>
    </citation>
    <scope>NUCLEOTIDE SEQUENCE</scope>
    <source>
        <strain evidence="2">S-191538</strain>
    </source>
</reference>
<sequence length="398" mass="43988">MIPQDIAKGIARGDLDAITKMPFQGITSSGLAVDRNYKPKGSKSEKERKKIELPIQKNVLTNYFCSASAEAKRNFKVPRIISMNLGLSEESSPSSEENASQEPTSLTMNSSQSDIFGSSSPEDYLEVAFPTETAQFLDSFCYSKTPLAIPAELSIINNSSDSSEHSLSFRQPKQSLYKPCTTLRKEPQSKIDLDRAGEKTRQVGRKVIVRSSYFQHKLPKDDDVEKEKLVSLDDEANDVPRDKNVSGSGSIGTNFSESSSKKRSSISIEKTQIEDTDMKRARNGGSLSCESDEIPEFDSKSMENNDKGSFGCNISHISHFSDVAEKSMERFMSVISSFKCTSSGSRASGLRAPLKDVRNTLVTRSSIPPRKDISDFAYVPKNKKIACGSPQTKFEHHI</sequence>
<evidence type="ECO:0000256" key="1">
    <source>
        <dbReference type="SAM" id="MobiDB-lite"/>
    </source>
</evidence>
<organism evidence="2 3">
    <name type="scientific">Papaver nudicaule</name>
    <name type="common">Iceland poppy</name>
    <dbReference type="NCBI Taxonomy" id="74823"/>
    <lineage>
        <taxon>Eukaryota</taxon>
        <taxon>Viridiplantae</taxon>
        <taxon>Streptophyta</taxon>
        <taxon>Embryophyta</taxon>
        <taxon>Tracheophyta</taxon>
        <taxon>Spermatophyta</taxon>
        <taxon>Magnoliopsida</taxon>
        <taxon>Ranunculales</taxon>
        <taxon>Papaveraceae</taxon>
        <taxon>Papaveroideae</taxon>
        <taxon>Papaver</taxon>
    </lineage>
</organism>